<evidence type="ECO:0000256" key="1">
    <source>
        <dbReference type="SAM" id="Phobius"/>
    </source>
</evidence>
<dbReference type="RefSeq" id="WP_110607971.1">
    <property type="nucleotide sequence ID" value="NZ_PDOD01000001.1"/>
</dbReference>
<protein>
    <submittedName>
        <fullName evidence="2">Uncharacterized protein</fullName>
    </submittedName>
</protein>
<feature type="transmembrane region" description="Helical" evidence="1">
    <location>
        <begin position="231"/>
        <end position="255"/>
    </location>
</feature>
<feature type="transmembrane region" description="Helical" evidence="1">
    <location>
        <begin position="12"/>
        <end position="33"/>
    </location>
</feature>
<evidence type="ECO:0000313" key="3">
    <source>
        <dbReference type="Proteomes" id="UP000248214"/>
    </source>
</evidence>
<name>A0A323TKW1_9BACI</name>
<dbReference type="AlphaFoldDB" id="A0A323TKW1"/>
<proteinExistence type="predicted"/>
<dbReference type="Proteomes" id="UP000248214">
    <property type="component" value="Unassembled WGS sequence"/>
</dbReference>
<keyword evidence="1" id="KW-0812">Transmembrane</keyword>
<feature type="transmembrane region" description="Helical" evidence="1">
    <location>
        <begin position="148"/>
        <end position="166"/>
    </location>
</feature>
<feature type="transmembrane region" description="Helical" evidence="1">
    <location>
        <begin position="119"/>
        <end position="136"/>
    </location>
</feature>
<comment type="caution">
    <text evidence="2">The sequence shown here is derived from an EMBL/GenBank/DDBJ whole genome shotgun (WGS) entry which is preliminary data.</text>
</comment>
<sequence>MNDIQNPYLTHGIWSEWLLLSFLIIAGMIYWTISKRIGFQILYLTILSLSFGFVITMYFPYLNTEDQLLPLTHPHIQASMTLFSFFIPLVQRKREVVLCLFPPMVISISYLFIQGSPVFSIVGGILIGGFISYMFYRSLDWMGAMPEPYLFTFAIILPLFIAGLIFPDTAFLVLPGILLGVGIGVTSEQFKVRLSIKGSSVTTKLLSLMVGAFGLIMGYLIFIMLSISFPFMFLIIGTLAGLWISFIVPALLVFMKIADQQGKSREIF</sequence>
<feature type="transmembrane region" description="Helical" evidence="1">
    <location>
        <begin position="172"/>
        <end position="193"/>
    </location>
</feature>
<dbReference type="EMBL" id="PDOD01000001">
    <property type="protein sequence ID" value="PYZ94337.1"/>
    <property type="molecule type" value="Genomic_DNA"/>
</dbReference>
<accession>A0A323TKW1</accession>
<dbReference type="OrthoDB" id="2839959at2"/>
<evidence type="ECO:0000313" key="2">
    <source>
        <dbReference type="EMBL" id="PYZ94337.1"/>
    </source>
</evidence>
<reference evidence="2 3" key="1">
    <citation type="submission" date="2017-10" db="EMBL/GenBank/DDBJ databases">
        <title>Bacillus sp. nov., a halophilic bacterium isolated from a Keqin Lake.</title>
        <authorList>
            <person name="Wang H."/>
        </authorList>
    </citation>
    <scope>NUCLEOTIDE SEQUENCE [LARGE SCALE GENOMIC DNA]</scope>
    <source>
        <strain evidence="2 3">KQ-12</strain>
    </source>
</reference>
<gene>
    <name evidence="2" type="ORF">CR194_02045</name>
</gene>
<feature type="transmembrane region" description="Helical" evidence="1">
    <location>
        <begin position="96"/>
        <end position="113"/>
    </location>
</feature>
<keyword evidence="1" id="KW-0472">Membrane</keyword>
<feature type="transmembrane region" description="Helical" evidence="1">
    <location>
        <begin position="205"/>
        <end position="225"/>
    </location>
</feature>
<keyword evidence="3" id="KW-1185">Reference proteome</keyword>
<organism evidence="2 3">
    <name type="scientific">Salipaludibacillus keqinensis</name>
    <dbReference type="NCBI Taxonomy" id="2045207"/>
    <lineage>
        <taxon>Bacteria</taxon>
        <taxon>Bacillati</taxon>
        <taxon>Bacillota</taxon>
        <taxon>Bacilli</taxon>
        <taxon>Bacillales</taxon>
        <taxon>Bacillaceae</taxon>
    </lineage>
</organism>
<feature type="transmembrane region" description="Helical" evidence="1">
    <location>
        <begin position="71"/>
        <end position="89"/>
    </location>
</feature>
<keyword evidence="1" id="KW-1133">Transmembrane helix</keyword>
<feature type="transmembrane region" description="Helical" evidence="1">
    <location>
        <begin position="40"/>
        <end position="59"/>
    </location>
</feature>